<feature type="region of interest" description="Disordered" evidence="1">
    <location>
        <begin position="268"/>
        <end position="306"/>
    </location>
</feature>
<feature type="region of interest" description="Disordered" evidence="1">
    <location>
        <begin position="483"/>
        <end position="504"/>
    </location>
</feature>
<feature type="region of interest" description="Disordered" evidence="1">
    <location>
        <begin position="1"/>
        <end position="40"/>
    </location>
</feature>
<feature type="compositionally biased region" description="Polar residues" evidence="1">
    <location>
        <begin position="374"/>
        <end position="384"/>
    </location>
</feature>
<feature type="compositionally biased region" description="Low complexity" evidence="1">
    <location>
        <begin position="600"/>
        <end position="616"/>
    </location>
</feature>
<reference evidence="2 3" key="1">
    <citation type="journal article" date="2018" name="Mol. Biol. Evol.">
        <title>Broad Genomic Sampling Reveals a Smut Pathogenic Ancestry of the Fungal Clade Ustilaginomycotina.</title>
        <authorList>
            <person name="Kijpornyongpan T."/>
            <person name="Mondo S.J."/>
            <person name="Barry K."/>
            <person name="Sandor L."/>
            <person name="Lee J."/>
            <person name="Lipzen A."/>
            <person name="Pangilinan J."/>
            <person name="LaButti K."/>
            <person name="Hainaut M."/>
            <person name="Henrissat B."/>
            <person name="Grigoriev I.V."/>
            <person name="Spatafora J.W."/>
            <person name="Aime M.C."/>
        </authorList>
    </citation>
    <scope>NUCLEOTIDE SEQUENCE [LARGE SCALE GENOMIC DNA]</scope>
    <source>
        <strain evidence="2 3">MCA 5214</strain>
    </source>
</reference>
<feature type="compositionally biased region" description="Low complexity" evidence="1">
    <location>
        <begin position="100"/>
        <end position="109"/>
    </location>
</feature>
<organism evidence="2 3">
    <name type="scientific">Jaminaea rosea</name>
    <dbReference type="NCBI Taxonomy" id="1569628"/>
    <lineage>
        <taxon>Eukaryota</taxon>
        <taxon>Fungi</taxon>
        <taxon>Dikarya</taxon>
        <taxon>Basidiomycota</taxon>
        <taxon>Ustilaginomycotina</taxon>
        <taxon>Exobasidiomycetes</taxon>
        <taxon>Microstromatales</taxon>
        <taxon>Microstromatales incertae sedis</taxon>
        <taxon>Jaminaea</taxon>
    </lineage>
</organism>
<evidence type="ECO:0000256" key="1">
    <source>
        <dbReference type="SAM" id="MobiDB-lite"/>
    </source>
</evidence>
<accession>A0A316UP07</accession>
<proteinExistence type="predicted"/>
<dbReference type="GeneID" id="37030683"/>
<evidence type="ECO:0000313" key="2">
    <source>
        <dbReference type="EMBL" id="PWN26694.1"/>
    </source>
</evidence>
<evidence type="ECO:0000313" key="3">
    <source>
        <dbReference type="Proteomes" id="UP000245884"/>
    </source>
</evidence>
<name>A0A316UP07_9BASI</name>
<dbReference type="OrthoDB" id="2546609at2759"/>
<dbReference type="EMBL" id="KZ819670">
    <property type="protein sequence ID" value="PWN26694.1"/>
    <property type="molecule type" value="Genomic_DNA"/>
</dbReference>
<feature type="compositionally biased region" description="Low complexity" evidence="1">
    <location>
        <begin position="385"/>
        <end position="412"/>
    </location>
</feature>
<gene>
    <name evidence="2" type="ORF">BDZ90DRAFT_275023</name>
</gene>
<keyword evidence="3" id="KW-1185">Reference proteome</keyword>
<dbReference type="Proteomes" id="UP000245884">
    <property type="component" value="Unassembled WGS sequence"/>
</dbReference>
<sequence length="632" mass="67376">MGGIDMLTSSATHLSAAHMQRSDSGSQSHKKPSTAASHHAWRPVEYDTHRQMNQFFGETPLQRRERYLHVKDASSGKWWFDEQARMPTTPGGGYNSAPESPSTTPSRGRTMTRRRGSSVNLLMGNKPLEVVSPSSGGAPYYQWELLRGAGEQGDHFLAGLNIDTRAEQSDTAAVRPRVKRSHSAVERLNLIPDRLPGTTTTAFDEAKQQADGDNSDVDMIRLPAYLPLPHRHIPEKEVADAFHVPASTSSSSTAGDLTTLQRRRSVGFVDLHPNVQSDRASKSARTPRPRPAKLDLSLPGSGGSNFKRSSILLATKQASERAFGSPMESPTMIRASPCSPRGIFDEDDGKEVFGHHADRCNEPEGSPEWLRTPSLRSQQQVTGRSPQSATSSPIAPSSPRSSTSERTSPFSSVRALASRTPRSPLRRPWSSHDVSPTKPVAATSASTSLMAAARRRSSLIISPTSIGMAMTSACASPAPFTDLAAPVPGSPDGLTLGTTKKGRRRSMPVGMAVDPFNENGTAAKPSGGEVEATTGKASHILGLNPFNAHLLAPAGLPTGEAAYDRVGLIAGASMKLDSDDEDDGEDESHSGGRSGRAVSEEASATSSRKRATAAAADGGKRVVKKFFRVIGA</sequence>
<dbReference type="AlphaFoldDB" id="A0A316UP07"/>
<feature type="compositionally biased region" description="Basic and acidic residues" evidence="1">
    <location>
        <begin position="350"/>
        <end position="362"/>
    </location>
</feature>
<protein>
    <submittedName>
        <fullName evidence="2">Uncharacterized protein</fullName>
    </submittedName>
</protein>
<dbReference type="RefSeq" id="XP_025361306.1">
    <property type="nucleotide sequence ID" value="XM_025508860.1"/>
</dbReference>
<feature type="region of interest" description="Disordered" evidence="1">
    <location>
        <begin position="575"/>
        <end position="618"/>
    </location>
</feature>
<feature type="region of interest" description="Disordered" evidence="1">
    <location>
        <begin position="320"/>
        <end position="449"/>
    </location>
</feature>
<feature type="region of interest" description="Disordered" evidence="1">
    <location>
        <begin position="84"/>
        <end position="114"/>
    </location>
</feature>